<protein>
    <recommendedName>
        <fullName evidence="5">Rqc2 homolog RqcH</fullName>
        <shortName evidence="5">RqcH</shortName>
    </recommendedName>
</protein>
<evidence type="ECO:0000259" key="6">
    <source>
        <dbReference type="Pfam" id="PF05670"/>
    </source>
</evidence>
<keyword evidence="8" id="KW-1185">Reference proteome</keyword>
<comment type="function">
    <text evidence="5">Key component of the ribosome quality control system (RQC), a ribosome-associated complex that mediates the extraction of incompletely synthesized nascent chains from stalled ribosomes and their subsequent degradation. RqcH recruits Ala-charged tRNA, and with RqcP directs the elongation of stalled nascent chains on 50S ribosomal subunits, leading to non-templated C-terminal alanine extensions (Ala tail). The Ala tail promotes nascent chain degradation. May add between 1 and at least 8 Ala residues. Binds to stalled 50S ribosomal subunits.</text>
</comment>
<comment type="caution">
    <text evidence="7">The sequence shown here is derived from an EMBL/GenBank/DDBJ whole genome shotgun (WGS) entry which is preliminary data.</text>
</comment>
<dbReference type="InterPro" id="IPR051608">
    <property type="entry name" value="RQC_Subunit_NEMF"/>
</dbReference>
<evidence type="ECO:0000313" key="7">
    <source>
        <dbReference type="EMBL" id="GAA5530323.1"/>
    </source>
</evidence>
<accession>A0ABP9X628</accession>
<keyword evidence="1 5" id="KW-0820">tRNA-binding</keyword>
<reference evidence="7 8" key="1">
    <citation type="submission" date="2024-02" db="EMBL/GenBank/DDBJ databases">
        <title>Herpetosiphon gulosus NBRC 112829.</title>
        <authorList>
            <person name="Ichikawa N."/>
            <person name="Katano-Makiyama Y."/>
            <person name="Hidaka K."/>
        </authorList>
    </citation>
    <scope>NUCLEOTIDE SEQUENCE [LARGE SCALE GENOMIC DNA]</scope>
    <source>
        <strain evidence="7 8">NBRC 112829</strain>
    </source>
</reference>
<keyword evidence="5" id="KW-0175">Coiled coil</keyword>
<organism evidence="7 8">
    <name type="scientific">Herpetosiphon gulosus</name>
    <dbReference type="NCBI Taxonomy" id="1973496"/>
    <lineage>
        <taxon>Bacteria</taxon>
        <taxon>Bacillati</taxon>
        <taxon>Chloroflexota</taxon>
        <taxon>Chloroflexia</taxon>
        <taxon>Herpetosiphonales</taxon>
        <taxon>Herpetosiphonaceae</taxon>
        <taxon>Herpetosiphon</taxon>
    </lineage>
</organism>
<gene>
    <name evidence="5 7" type="primary">rqcH</name>
    <name evidence="7" type="ORF">Hgul01_04141</name>
</gene>
<dbReference type="Pfam" id="PF05833">
    <property type="entry name" value="NFACT_N"/>
    <property type="match status" value="1"/>
</dbReference>
<dbReference type="PANTHER" id="PTHR15239:SF6">
    <property type="entry name" value="RIBOSOME QUALITY CONTROL COMPLEX SUBUNIT NEMF"/>
    <property type="match status" value="1"/>
</dbReference>
<evidence type="ECO:0000256" key="2">
    <source>
        <dbReference type="ARBA" id="ARBA00022730"/>
    </source>
</evidence>
<keyword evidence="3 5" id="KW-0694">RNA-binding</keyword>
<evidence type="ECO:0000256" key="3">
    <source>
        <dbReference type="ARBA" id="ARBA00022884"/>
    </source>
</evidence>
<dbReference type="EMBL" id="BAABRU010000017">
    <property type="protein sequence ID" value="GAA5530323.1"/>
    <property type="molecule type" value="Genomic_DNA"/>
</dbReference>
<keyword evidence="2 5" id="KW-0699">rRNA-binding</keyword>
<dbReference type="HAMAP" id="MF_00844_B">
    <property type="entry name" value="RqcH_B"/>
    <property type="match status" value="1"/>
</dbReference>
<evidence type="ECO:0000256" key="4">
    <source>
        <dbReference type="ARBA" id="ARBA00022917"/>
    </source>
</evidence>
<dbReference type="Pfam" id="PF05670">
    <property type="entry name" value="NFACT-R_1"/>
    <property type="match status" value="1"/>
</dbReference>
<dbReference type="Proteomes" id="UP001428290">
    <property type="component" value="Unassembled WGS sequence"/>
</dbReference>
<sequence length="578" mass="64362">MHIDALVVAAIVAELQILVGGKIQQVVLPNPDSVGFEVYADGQRHQLLLSANPKFARMHTTPTKLTRDPNADSPLLLLLRKYVRGGRITKIESAPLERVISLSIAKMPIPRKELEPDDDDDDEVMLTPRYSELVLEIIGHSSNIILVDDNGLVLESIRHYNPHRSQRPIMPRSIYEAPPSQGKSDPRQATAEQIAALGGDLAKALVTEYSGISPQTGREIAWRAVGTTSIEVTPALDFEQIAQLLRQLTSLTSIEPTLARNADGTPIGIAAFNLQHQAHTESFPRMNEALATAFAELDQVTAHAQRREALLERVAEAQRRVKTKADQLRTQLARVEQLERLRWEGEMIFGYIYAIKPGQSELLLDQGVITLDPKLSAVENAQSRFREYDKAKGALEDVPQLLEQTEAQAEYLQQTNDLLSLAESFAEIEQFERELIAGGWLRQTIGKAKSKPNSSVGRGPLRVISPDGWTIFVGRTADQNDEVTFKLGQPEDYWLHARERTGGHVIIRMQSTNVPPRTLEQAAQLAAYYSSARNDGAVEVDMALRKHVRKIKGGPPGLVRYTAERTLRVEPKKEPKRT</sequence>
<evidence type="ECO:0000313" key="8">
    <source>
        <dbReference type="Proteomes" id="UP001428290"/>
    </source>
</evidence>
<feature type="coiled-coil region" evidence="5">
    <location>
        <begin position="300"/>
        <end position="338"/>
    </location>
</feature>
<evidence type="ECO:0000256" key="5">
    <source>
        <dbReference type="HAMAP-Rule" id="MF_00844"/>
    </source>
</evidence>
<dbReference type="InterPro" id="IPR008532">
    <property type="entry name" value="NFACT_RNA-bd"/>
</dbReference>
<keyword evidence="4 5" id="KW-0648">Protein biosynthesis</keyword>
<dbReference type="RefSeq" id="WP_345723923.1">
    <property type="nucleotide sequence ID" value="NZ_BAABRU010000017.1"/>
</dbReference>
<comment type="similarity">
    <text evidence="5">Belongs to the NEMF family.</text>
</comment>
<dbReference type="Gene3D" id="2.30.310.10">
    <property type="entry name" value="ibrinogen binding protein from staphylococcus aureus domain"/>
    <property type="match status" value="1"/>
</dbReference>
<dbReference type="PANTHER" id="PTHR15239">
    <property type="entry name" value="NUCLEAR EXPORT MEDIATOR FACTOR NEMF"/>
    <property type="match status" value="1"/>
</dbReference>
<dbReference type="InterPro" id="IPR043682">
    <property type="entry name" value="RqcH_bacterial"/>
</dbReference>
<evidence type="ECO:0000256" key="1">
    <source>
        <dbReference type="ARBA" id="ARBA00022555"/>
    </source>
</evidence>
<feature type="domain" description="NFACT RNA-binding" evidence="6">
    <location>
        <begin position="465"/>
        <end position="550"/>
    </location>
</feature>
<comment type="subunit">
    <text evidence="5">Associates with stalled 50S ribosomal subunits. Binds to RqcP.</text>
</comment>
<name>A0ABP9X628_9CHLR</name>
<proteinExistence type="inferred from homology"/>